<evidence type="ECO:0000313" key="7">
    <source>
        <dbReference type="Proteomes" id="UP001549321"/>
    </source>
</evidence>
<evidence type="ECO:0000256" key="5">
    <source>
        <dbReference type="SAM" id="Phobius"/>
    </source>
</evidence>
<keyword evidence="2 5" id="KW-0812">Transmembrane</keyword>
<accession>A0ABV2QYE5</accession>
<evidence type="ECO:0000256" key="1">
    <source>
        <dbReference type="ARBA" id="ARBA00004127"/>
    </source>
</evidence>
<feature type="transmembrane region" description="Helical" evidence="5">
    <location>
        <begin position="43"/>
        <end position="63"/>
    </location>
</feature>
<protein>
    <submittedName>
        <fullName evidence="6">Protein-S-isoprenylcysteine O-methyltransferase Ste14</fullName>
    </submittedName>
</protein>
<feature type="transmembrane region" description="Helical" evidence="5">
    <location>
        <begin position="84"/>
        <end position="115"/>
    </location>
</feature>
<keyword evidence="7" id="KW-1185">Reference proteome</keyword>
<dbReference type="EMBL" id="JBEPSM010000001">
    <property type="protein sequence ID" value="MET4633538.1"/>
    <property type="molecule type" value="Genomic_DNA"/>
</dbReference>
<dbReference type="InterPro" id="IPR007318">
    <property type="entry name" value="Phopholipid_MeTrfase"/>
</dbReference>
<keyword evidence="3 5" id="KW-1133">Transmembrane helix</keyword>
<evidence type="ECO:0000256" key="4">
    <source>
        <dbReference type="ARBA" id="ARBA00023136"/>
    </source>
</evidence>
<keyword evidence="4 5" id="KW-0472">Membrane</keyword>
<comment type="subcellular location">
    <subcellularLocation>
        <location evidence="1">Endomembrane system</location>
        <topology evidence="1">Multi-pass membrane protein</topology>
    </subcellularLocation>
</comment>
<feature type="transmembrane region" description="Helical" evidence="5">
    <location>
        <begin position="12"/>
        <end position="31"/>
    </location>
</feature>
<evidence type="ECO:0000256" key="3">
    <source>
        <dbReference type="ARBA" id="ARBA00022989"/>
    </source>
</evidence>
<comment type="caution">
    <text evidence="6">The sequence shown here is derived from an EMBL/GenBank/DDBJ whole genome shotgun (WGS) entry which is preliminary data.</text>
</comment>
<dbReference type="Pfam" id="PF04191">
    <property type="entry name" value="PEMT"/>
    <property type="match status" value="1"/>
</dbReference>
<proteinExistence type="predicted"/>
<reference evidence="6 7" key="1">
    <citation type="submission" date="2024-06" db="EMBL/GenBank/DDBJ databases">
        <title>Sorghum-associated microbial communities from plants grown in Nebraska, USA.</title>
        <authorList>
            <person name="Schachtman D."/>
        </authorList>
    </citation>
    <scope>NUCLEOTIDE SEQUENCE [LARGE SCALE GENOMIC DNA]</scope>
    <source>
        <strain evidence="6 7">3207</strain>
    </source>
</reference>
<organism evidence="6 7">
    <name type="scientific">Kaistia defluvii</name>
    <dbReference type="NCBI Taxonomy" id="410841"/>
    <lineage>
        <taxon>Bacteria</taxon>
        <taxon>Pseudomonadati</taxon>
        <taxon>Pseudomonadota</taxon>
        <taxon>Alphaproteobacteria</taxon>
        <taxon>Hyphomicrobiales</taxon>
        <taxon>Kaistiaceae</taxon>
        <taxon>Kaistia</taxon>
    </lineage>
</organism>
<evidence type="ECO:0000313" key="6">
    <source>
        <dbReference type="EMBL" id="MET4633538.1"/>
    </source>
</evidence>
<name>A0ABV2QYE5_9HYPH</name>
<evidence type="ECO:0000256" key="2">
    <source>
        <dbReference type="ARBA" id="ARBA00022692"/>
    </source>
</evidence>
<dbReference type="Gene3D" id="1.20.120.1630">
    <property type="match status" value="1"/>
</dbReference>
<dbReference type="Proteomes" id="UP001549321">
    <property type="component" value="Unassembled WGS sequence"/>
</dbReference>
<sequence>MRTVALNQRLRIHLVQLGALIFALLLLLVRPYWTGQIHEFLESAGFCLVLVCVAGRMWSILYIGSRKNRALTTLGPYSMTRNPLYLFSTIGAVGVGLIFGSVLIALMLGVFSYIAFTMTATKEADHLRTLFGDEFVAYAAQTPLFWPNFSLYRDSPDVAFSTHALKRTFLDGLLFLAIFPLMEALEYVQNLDFLPALAWLY</sequence>
<dbReference type="RefSeq" id="WP_354549878.1">
    <property type="nucleotide sequence ID" value="NZ_JBEPSM010000001.1"/>
</dbReference>
<gene>
    <name evidence="6" type="ORF">ABIE08_001451</name>
</gene>